<dbReference type="Proteomes" id="UP000290608">
    <property type="component" value="Unassembled WGS sequence"/>
</dbReference>
<accession>A0A4Q0PLN9</accession>
<protein>
    <recommendedName>
        <fullName evidence="3">DUF1697 domain-containing protein</fullName>
    </recommendedName>
</protein>
<dbReference type="AlphaFoldDB" id="A0A4Q0PLN9"/>
<dbReference type="PIRSF" id="PIRSF008502">
    <property type="entry name" value="UCP008502"/>
    <property type="match status" value="1"/>
</dbReference>
<dbReference type="InterPro" id="IPR012545">
    <property type="entry name" value="DUF1697"/>
</dbReference>
<dbReference type="Pfam" id="PF08002">
    <property type="entry name" value="DUF1697"/>
    <property type="match status" value="1"/>
</dbReference>
<dbReference type="STRING" id="1122159.SAMN02745246_02000"/>
<gene>
    <name evidence="1" type="ORF">DSL99_2036</name>
</gene>
<dbReference type="PANTHER" id="PTHR36439">
    <property type="entry name" value="BLL4334 PROTEIN"/>
    <property type="match status" value="1"/>
</dbReference>
<proteinExistence type="predicted"/>
<dbReference type="PANTHER" id="PTHR36439:SF1">
    <property type="entry name" value="DUF1697 DOMAIN-CONTAINING PROTEIN"/>
    <property type="match status" value="1"/>
</dbReference>
<dbReference type="RefSeq" id="WP_073099088.1">
    <property type="nucleotide sequence ID" value="NZ_JBALUR010000017.1"/>
</dbReference>
<evidence type="ECO:0000313" key="1">
    <source>
        <dbReference type="EMBL" id="RXG29978.1"/>
    </source>
</evidence>
<evidence type="ECO:0008006" key="3">
    <source>
        <dbReference type="Google" id="ProtNLM"/>
    </source>
</evidence>
<reference evidence="1 2" key="1">
    <citation type="submission" date="2018-07" db="EMBL/GenBank/DDBJ databases">
        <title>Leeuwenhoekiella genomics.</title>
        <authorList>
            <person name="Tahon G."/>
            <person name="Willems A."/>
        </authorList>
    </citation>
    <scope>NUCLEOTIDE SEQUENCE [LARGE SCALE GENOMIC DNA]</scope>
    <source>
        <strain evidence="1 2">LMG 1345</strain>
    </source>
</reference>
<evidence type="ECO:0000313" key="2">
    <source>
        <dbReference type="Proteomes" id="UP000290608"/>
    </source>
</evidence>
<dbReference type="SUPFAM" id="SSF160379">
    <property type="entry name" value="SP0830-like"/>
    <property type="match status" value="1"/>
</dbReference>
<dbReference type="Gene3D" id="3.30.70.1280">
    <property type="entry name" value="SP0830-like domains"/>
    <property type="match status" value="1"/>
</dbReference>
<sequence length="177" mass="19899">MQQYIALLRGINVGGHRKVPMATLRQLMSDLNFKEVKTYIQSGNIIFLSDEKHTETQLAKIISNAILEEFGFEVPAVVKTADAIKKAVEANPFSAEPIETLHLTFLSEIPKPEDVAALDQNSFAPDQFITSTSYAYLNIPGKYHKTKISNAFFEKKLNLSATTRNWKTVLKLVELIK</sequence>
<comment type="caution">
    <text evidence="1">The sequence shown here is derived from an EMBL/GenBank/DDBJ whole genome shotgun (WGS) entry which is preliminary data.</text>
</comment>
<name>A0A4Q0PLN9_9FLAO</name>
<dbReference type="EMBL" id="QOVL01000008">
    <property type="protein sequence ID" value="RXG29978.1"/>
    <property type="molecule type" value="Genomic_DNA"/>
</dbReference>
<organism evidence="1 2">
    <name type="scientific">Leeuwenhoekiella marinoflava</name>
    <dbReference type="NCBI Taxonomy" id="988"/>
    <lineage>
        <taxon>Bacteria</taxon>
        <taxon>Pseudomonadati</taxon>
        <taxon>Bacteroidota</taxon>
        <taxon>Flavobacteriia</taxon>
        <taxon>Flavobacteriales</taxon>
        <taxon>Flavobacteriaceae</taxon>
        <taxon>Leeuwenhoekiella</taxon>
    </lineage>
</organism>